<comment type="cofactor">
    <cofactor evidence="1">
        <name>FAD</name>
        <dbReference type="ChEBI" id="CHEBI:57692"/>
    </cofactor>
</comment>
<dbReference type="InterPro" id="IPR000447">
    <property type="entry name" value="G3P_DH_FAD-dep"/>
</dbReference>
<dbReference type="Pfam" id="PF16901">
    <property type="entry name" value="DAO_C"/>
    <property type="match status" value="1"/>
</dbReference>
<dbReference type="Pfam" id="PF01266">
    <property type="entry name" value="DAO"/>
    <property type="match status" value="1"/>
</dbReference>
<comment type="similarity">
    <text evidence="2">Belongs to the FAD-dependent glycerol-3-phosphate dehydrogenase family.</text>
</comment>
<evidence type="ECO:0000256" key="5">
    <source>
        <dbReference type="ARBA" id="ARBA00023002"/>
    </source>
</evidence>
<dbReference type="Gene3D" id="3.50.50.60">
    <property type="entry name" value="FAD/NAD(P)-binding domain"/>
    <property type="match status" value="1"/>
</dbReference>
<dbReference type="InterPro" id="IPR031656">
    <property type="entry name" value="DAO_C"/>
</dbReference>
<sequence>MMKRSELIDQIKQDPQVDVLIVGAGINGIGTFRDLALNNVKTLIIDRADFCSGASTASSHMAHGGIRYLENGEFRLVEEAVRERNRMIENAAHVVKPLPTTIPIFKFWSGLLNAPFKFLNLLDKPAERGAFVIKFGLIMYDSFTRKQKTVPRHQFFGRTESLKRHPRLNSKIQYTARYYDGQILSPERYSLDLITDAMAEGPHARALNYVSLAQAEPGKVTLRDELSGEEFTVAPKILINAAGPWIDPVNKAMGIDKKYIGGTKGSHLVVENPELRKAIGTDEFFFENKDGRIVLIFPFYDKVIIGTSDLPIEDADTARCTPEEEKYFIDLVARVFPDIPVKQDQIVFRFTGVRPLEFSHAKTAGQITRDHSIKEDVIGDLPVLSLVGGKWTSYRAFSAQVTDHCLSMLKLKRKKNTESIGIGGGKDYPKTEADKASTIDYVAEKSGLSKEDVAILFDRYGTRCLPVAKAVAAEGKKALKSLPDWKVGEVYFLIEQEMPLHVEDLLLRRSTLGWLGQVNKDVLEEMADLFAKKFGWNGAEKKKEIERTIEVFQDLHGVTIH</sequence>
<dbReference type="EC" id="1.1.5.3" evidence="8"/>
<organism evidence="8">
    <name type="scientific">bioreactor metagenome</name>
    <dbReference type="NCBI Taxonomy" id="1076179"/>
    <lineage>
        <taxon>unclassified sequences</taxon>
        <taxon>metagenomes</taxon>
        <taxon>ecological metagenomes</taxon>
    </lineage>
</organism>
<dbReference type="AlphaFoldDB" id="A0A644ZDI4"/>
<proteinExistence type="inferred from homology"/>
<reference evidence="8" key="1">
    <citation type="submission" date="2019-08" db="EMBL/GenBank/DDBJ databases">
        <authorList>
            <person name="Kucharzyk K."/>
            <person name="Murdoch R.W."/>
            <person name="Higgins S."/>
            <person name="Loffler F."/>
        </authorList>
    </citation>
    <scope>NUCLEOTIDE SEQUENCE</scope>
</reference>
<dbReference type="Gene3D" id="1.10.8.870">
    <property type="entry name" value="Alpha-glycerophosphate oxidase, cap domain"/>
    <property type="match status" value="1"/>
</dbReference>
<dbReference type="InterPro" id="IPR038299">
    <property type="entry name" value="DAO_C_sf"/>
</dbReference>
<dbReference type="PANTHER" id="PTHR11985">
    <property type="entry name" value="GLYCEROL-3-PHOSPHATE DEHYDROGENASE"/>
    <property type="match status" value="1"/>
</dbReference>
<dbReference type="PRINTS" id="PR01001">
    <property type="entry name" value="FADG3PDH"/>
</dbReference>
<feature type="domain" description="FAD dependent oxidoreductase" evidence="6">
    <location>
        <begin position="18"/>
        <end position="361"/>
    </location>
</feature>
<dbReference type="InterPro" id="IPR036188">
    <property type="entry name" value="FAD/NAD-bd_sf"/>
</dbReference>
<evidence type="ECO:0000256" key="1">
    <source>
        <dbReference type="ARBA" id="ARBA00001974"/>
    </source>
</evidence>
<protein>
    <submittedName>
        <fullName evidence="8">Aerobic glycerol-3-phosphate dehydrogenase</fullName>
        <ecNumber evidence="8">1.1.5.3</ecNumber>
    </submittedName>
</protein>
<dbReference type="EMBL" id="VSSQ01008469">
    <property type="protein sequence ID" value="MPM38945.1"/>
    <property type="molecule type" value="Genomic_DNA"/>
</dbReference>
<keyword evidence="5 8" id="KW-0560">Oxidoreductase</keyword>
<evidence type="ECO:0000313" key="8">
    <source>
        <dbReference type="EMBL" id="MPM38945.1"/>
    </source>
</evidence>
<accession>A0A644ZDI4</accession>
<dbReference type="GO" id="GO:0046168">
    <property type="term" value="P:glycerol-3-phosphate catabolic process"/>
    <property type="evidence" value="ECO:0007669"/>
    <property type="project" value="TreeGrafter"/>
</dbReference>
<dbReference type="SUPFAM" id="SSF51905">
    <property type="entry name" value="FAD/NAD(P)-binding domain"/>
    <property type="match status" value="1"/>
</dbReference>
<keyword evidence="4" id="KW-0274">FAD</keyword>
<dbReference type="GO" id="GO:0004368">
    <property type="term" value="F:glycerol-3-phosphate dehydrogenase (quinone) activity"/>
    <property type="evidence" value="ECO:0007669"/>
    <property type="project" value="UniProtKB-EC"/>
</dbReference>
<feature type="domain" description="Alpha-glycerophosphate oxidase C-terminal" evidence="7">
    <location>
        <begin position="417"/>
        <end position="540"/>
    </location>
</feature>
<dbReference type="PANTHER" id="PTHR11985:SF15">
    <property type="entry name" value="GLYCEROL-3-PHOSPHATE DEHYDROGENASE, MITOCHONDRIAL"/>
    <property type="match status" value="1"/>
</dbReference>
<evidence type="ECO:0000259" key="6">
    <source>
        <dbReference type="Pfam" id="PF01266"/>
    </source>
</evidence>
<name>A0A644ZDI4_9ZZZZ</name>
<dbReference type="InterPro" id="IPR006076">
    <property type="entry name" value="FAD-dep_OxRdtase"/>
</dbReference>
<evidence type="ECO:0000256" key="2">
    <source>
        <dbReference type="ARBA" id="ARBA00007330"/>
    </source>
</evidence>
<evidence type="ECO:0000259" key="7">
    <source>
        <dbReference type="Pfam" id="PF16901"/>
    </source>
</evidence>
<comment type="caution">
    <text evidence="8">The sequence shown here is derived from an EMBL/GenBank/DDBJ whole genome shotgun (WGS) entry which is preliminary data.</text>
</comment>
<dbReference type="Gene3D" id="3.30.9.10">
    <property type="entry name" value="D-Amino Acid Oxidase, subunit A, domain 2"/>
    <property type="match status" value="1"/>
</dbReference>
<evidence type="ECO:0000256" key="4">
    <source>
        <dbReference type="ARBA" id="ARBA00022827"/>
    </source>
</evidence>
<evidence type="ECO:0000256" key="3">
    <source>
        <dbReference type="ARBA" id="ARBA00022630"/>
    </source>
</evidence>
<gene>
    <name evidence="8" type="primary">glpD_3</name>
    <name evidence="8" type="ORF">SDC9_85576</name>
</gene>
<keyword evidence="3" id="KW-0285">Flavoprotein</keyword>